<dbReference type="AlphaFoldDB" id="A0A6G4A428"/>
<sequence>MFSFVVLLTIIGGVLLYTGTAGVLLMFAPKGKKVTAEDVRTEPVSQDLSGLPALSKYKARDGNELEYRYYPVVDFPDKPVFILLHGISTDGKYLHSLALPDNAKRDGACIRP</sequence>
<proteinExistence type="predicted"/>
<keyword evidence="1" id="KW-1133">Transmembrane helix</keyword>
<keyword evidence="1" id="KW-0812">Transmembrane</keyword>
<evidence type="ECO:0000256" key="1">
    <source>
        <dbReference type="SAM" id="Phobius"/>
    </source>
</evidence>
<feature type="transmembrane region" description="Helical" evidence="1">
    <location>
        <begin position="6"/>
        <end position="27"/>
    </location>
</feature>
<dbReference type="EMBL" id="JAAIKC010000010">
    <property type="protein sequence ID" value="NEW08571.1"/>
    <property type="molecule type" value="Genomic_DNA"/>
</dbReference>
<name>A0A6G4A428_9BACL</name>
<reference evidence="2" key="1">
    <citation type="submission" date="2020-02" db="EMBL/GenBank/DDBJ databases">
        <authorList>
            <person name="Shen X.-R."/>
            <person name="Zhang Y.-X."/>
        </authorList>
    </citation>
    <scope>NUCLEOTIDE SEQUENCE</scope>
    <source>
        <strain evidence="2">SYP-B3998</strain>
    </source>
</reference>
<evidence type="ECO:0008006" key="3">
    <source>
        <dbReference type="Google" id="ProtNLM"/>
    </source>
</evidence>
<evidence type="ECO:0000313" key="2">
    <source>
        <dbReference type="EMBL" id="NEW08571.1"/>
    </source>
</evidence>
<protein>
    <recommendedName>
        <fullName evidence="3">Alpha/beta hydrolase</fullName>
    </recommendedName>
</protein>
<comment type="caution">
    <text evidence="2">The sequence shown here is derived from an EMBL/GenBank/DDBJ whole genome shotgun (WGS) entry which is preliminary data.</text>
</comment>
<gene>
    <name evidence="2" type="ORF">GK047_21460</name>
</gene>
<accession>A0A6G4A428</accession>
<organism evidence="2">
    <name type="scientific">Paenibacillus sp. SYP-B3998</name>
    <dbReference type="NCBI Taxonomy" id="2678564"/>
    <lineage>
        <taxon>Bacteria</taxon>
        <taxon>Bacillati</taxon>
        <taxon>Bacillota</taxon>
        <taxon>Bacilli</taxon>
        <taxon>Bacillales</taxon>
        <taxon>Paenibacillaceae</taxon>
        <taxon>Paenibacillus</taxon>
    </lineage>
</organism>
<keyword evidence="1" id="KW-0472">Membrane</keyword>
<dbReference type="RefSeq" id="WP_163951572.1">
    <property type="nucleotide sequence ID" value="NZ_JAAIKC010000010.1"/>
</dbReference>